<proteinExistence type="inferred from homology"/>
<dbReference type="InParanoid" id="A0A3P8VB38"/>
<sequence>LLQILGYLPGEGKPVNVTCEVKVQAIRTFSIFDLKYYPYYGKLRHVSLGNYSAPVVAVRFASVQNGAQIQVQCKLNGKGIINDSSTDRYLGSVTFSLEVGAE</sequence>
<dbReference type="STRING" id="244447.ENSCSEP00000011399"/>
<protein>
    <recommendedName>
        <fullName evidence="7">Protein ATP1B4</fullName>
    </recommendedName>
    <alternativeName>
        <fullName evidence="9">X,K-ATPase subunit beta-m</fullName>
    </alternativeName>
    <alternativeName>
        <fullName evidence="8">X/potassium-transporting ATPase subunit beta-m</fullName>
    </alternativeName>
</protein>
<organism evidence="10 11">
    <name type="scientific">Cynoglossus semilaevis</name>
    <name type="common">Tongue sole</name>
    <dbReference type="NCBI Taxonomy" id="244447"/>
    <lineage>
        <taxon>Eukaryota</taxon>
        <taxon>Metazoa</taxon>
        <taxon>Chordata</taxon>
        <taxon>Craniata</taxon>
        <taxon>Vertebrata</taxon>
        <taxon>Euteleostomi</taxon>
        <taxon>Actinopterygii</taxon>
        <taxon>Neopterygii</taxon>
        <taxon>Teleostei</taxon>
        <taxon>Neoteleostei</taxon>
        <taxon>Acanthomorphata</taxon>
        <taxon>Carangaria</taxon>
        <taxon>Pleuronectiformes</taxon>
        <taxon>Pleuronectoidei</taxon>
        <taxon>Cynoglossidae</taxon>
        <taxon>Cynoglossinae</taxon>
        <taxon>Cynoglossus</taxon>
    </lineage>
</organism>
<comment type="similarity">
    <text evidence="2">Belongs to the X(+)/potassium ATPases subunit beta family.</text>
</comment>
<evidence type="ECO:0000313" key="11">
    <source>
        <dbReference type="Proteomes" id="UP000265120"/>
    </source>
</evidence>
<dbReference type="GO" id="GO:0005637">
    <property type="term" value="C:nuclear inner membrane"/>
    <property type="evidence" value="ECO:0007669"/>
    <property type="project" value="TreeGrafter"/>
</dbReference>
<evidence type="ECO:0000256" key="7">
    <source>
        <dbReference type="ARBA" id="ARBA00039968"/>
    </source>
</evidence>
<keyword evidence="6" id="KW-0472">Membrane</keyword>
<keyword evidence="5" id="KW-1133">Transmembrane helix</keyword>
<dbReference type="PANTHER" id="PTHR11523:SF12">
    <property type="entry name" value="PROTEIN ATP1B4"/>
    <property type="match status" value="1"/>
</dbReference>
<accession>A0A3P8VB38</accession>
<dbReference type="Gene3D" id="2.60.40.1660">
    <property type="entry name" value="Na, k-atpase alpha subunit"/>
    <property type="match status" value="1"/>
</dbReference>
<keyword evidence="11" id="KW-1185">Reference proteome</keyword>
<dbReference type="InterPro" id="IPR038702">
    <property type="entry name" value="Na/K_ATPase_sub_beta_sf"/>
</dbReference>
<evidence type="ECO:0000256" key="8">
    <source>
        <dbReference type="ARBA" id="ARBA00041325"/>
    </source>
</evidence>
<dbReference type="Pfam" id="PF00287">
    <property type="entry name" value="Na_K-ATPase"/>
    <property type="match status" value="1"/>
</dbReference>
<dbReference type="AlphaFoldDB" id="A0A3P8VB38"/>
<reference evidence="10" key="2">
    <citation type="submission" date="2025-09" db="UniProtKB">
        <authorList>
            <consortium name="Ensembl"/>
        </authorList>
    </citation>
    <scope>IDENTIFICATION</scope>
</reference>
<dbReference type="GO" id="GO:0005890">
    <property type="term" value="C:sodium:potassium-exchanging ATPase complex"/>
    <property type="evidence" value="ECO:0007669"/>
    <property type="project" value="InterPro"/>
</dbReference>
<comment type="subcellular location">
    <subcellularLocation>
        <location evidence="1">Membrane</location>
        <topology evidence="1">Single-pass type II membrane protein</topology>
    </subcellularLocation>
</comment>
<keyword evidence="4" id="KW-0735">Signal-anchor</keyword>
<evidence type="ECO:0000256" key="2">
    <source>
        <dbReference type="ARBA" id="ARBA00005876"/>
    </source>
</evidence>
<dbReference type="Ensembl" id="ENSCSET00000011540.1">
    <property type="protein sequence ID" value="ENSCSEP00000011399.1"/>
    <property type="gene ID" value="ENSCSEG00000007334.1"/>
</dbReference>
<evidence type="ECO:0000256" key="6">
    <source>
        <dbReference type="ARBA" id="ARBA00023136"/>
    </source>
</evidence>
<dbReference type="InterPro" id="IPR000402">
    <property type="entry name" value="Na/K_ATPase_sub_beta"/>
</dbReference>
<keyword evidence="3" id="KW-0812">Transmembrane</keyword>
<dbReference type="PANTHER" id="PTHR11523">
    <property type="entry name" value="SODIUM/POTASSIUM-DEPENDENT ATPASE BETA SUBUNIT"/>
    <property type="match status" value="1"/>
</dbReference>
<dbReference type="Proteomes" id="UP000265120">
    <property type="component" value="Unassembled WGS sequence"/>
</dbReference>
<evidence type="ECO:0000256" key="4">
    <source>
        <dbReference type="ARBA" id="ARBA00022968"/>
    </source>
</evidence>
<dbReference type="GO" id="GO:0006813">
    <property type="term" value="P:potassium ion transport"/>
    <property type="evidence" value="ECO:0007669"/>
    <property type="project" value="InterPro"/>
</dbReference>
<evidence type="ECO:0000256" key="5">
    <source>
        <dbReference type="ARBA" id="ARBA00022989"/>
    </source>
</evidence>
<reference evidence="10" key="1">
    <citation type="submission" date="2025-08" db="UniProtKB">
        <authorList>
            <consortium name="Ensembl"/>
        </authorList>
    </citation>
    <scope>IDENTIFICATION</scope>
</reference>
<evidence type="ECO:0000256" key="1">
    <source>
        <dbReference type="ARBA" id="ARBA00004606"/>
    </source>
</evidence>
<evidence type="ECO:0000313" key="10">
    <source>
        <dbReference type="Ensembl" id="ENSCSEP00000011399.1"/>
    </source>
</evidence>
<dbReference type="GO" id="GO:0006814">
    <property type="term" value="P:sodium ion transport"/>
    <property type="evidence" value="ECO:0007669"/>
    <property type="project" value="InterPro"/>
</dbReference>
<dbReference type="GO" id="GO:0006355">
    <property type="term" value="P:regulation of DNA-templated transcription"/>
    <property type="evidence" value="ECO:0007669"/>
    <property type="project" value="TreeGrafter"/>
</dbReference>
<evidence type="ECO:0000256" key="9">
    <source>
        <dbReference type="ARBA" id="ARBA00042956"/>
    </source>
</evidence>
<name>A0A3P8VB38_CYNSE</name>
<evidence type="ECO:0000256" key="3">
    <source>
        <dbReference type="ARBA" id="ARBA00022692"/>
    </source>
</evidence>